<dbReference type="Proteomes" id="UP000190395">
    <property type="component" value="Unassembled WGS sequence"/>
</dbReference>
<gene>
    <name evidence="5" type="ORF">SAMN02745152_01071</name>
</gene>
<dbReference type="OrthoDB" id="357897at2"/>
<protein>
    <submittedName>
        <fullName evidence="5">Tetratricopeptide repeat-containing protein</fullName>
    </submittedName>
</protein>
<dbReference type="EMBL" id="FUXC01000005">
    <property type="protein sequence ID" value="SJZ73222.1"/>
    <property type="molecule type" value="Genomic_DNA"/>
</dbReference>
<keyword evidence="6" id="KW-1185">Reference proteome</keyword>
<dbReference type="PANTHER" id="PTHR44186">
    <property type="match status" value="1"/>
</dbReference>
<dbReference type="AlphaFoldDB" id="A0A1T4N1Z0"/>
<dbReference type="Pfam" id="PF13432">
    <property type="entry name" value="TPR_16"/>
    <property type="match status" value="1"/>
</dbReference>
<dbReference type="SMART" id="SM00028">
    <property type="entry name" value="TPR"/>
    <property type="match status" value="5"/>
</dbReference>
<accession>A0A1T4N1Z0</accession>
<reference evidence="5 6" key="1">
    <citation type="submission" date="2017-02" db="EMBL/GenBank/DDBJ databases">
        <authorList>
            <person name="Peterson S.W."/>
        </authorList>
    </citation>
    <scope>NUCLEOTIDE SEQUENCE [LARGE SCALE GENOMIC DNA]</scope>
    <source>
        <strain evidence="5 6">ATCC BAA-909</strain>
    </source>
</reference>
<feature type="chain" id="PRO_5012278532" evidence="4">
    <location>
        <begin position="23"/>
        <end position="209"/>
    </location>
</feature>
<name>A0A1T4N1Z0_9SPIR</name>
<dbReference type="Gene3D" id="1.25.40.10">
    <property type="entry name" value="Tetratricopeptide repeat domain"/>
    <property type="match status" value="2"/>
</dbReference>
<feature type="repeat" description="TPR" evidence="3">
    <location>
        <begin position="97"/>
        <end position="130"/>
    </location>
</feature>
<dbReference type="RefSeq" id="WP_159443497.1">
    <property type="nucleotide sequence ID" value="NZ_FUXC01000005.1"/>
</dbReference>
<dbReference type="GeneID" id="303367322"/>
<keyword evidence="1" id="KW-0677">Repeat</keyword>
<evidence type="ECO:0000256" key="3">
    <source>
        <dbReference type="PROSITE-ProRule" id="PRU00339"/>
    </source>
</evidence>
<keyword evidence="2 3" id="KW-0802">TPR repeat</keyword>
<keyword evidence="4" id="KW-0732">Signal</keyword>
<evidence type="ECO:0000256" key="4">
    <source>
        <dbReference type="SAM" id="SignalP"/>
    </source>
</evidence>
<dbReference type="STRING" id="225004.SAMN02745152_01071"/>
<evidence type="ECO:0000313" key="5">
    <source>
        <dbReference type="EMBL" id="SJZ73222.1"/>
    </source>
</evidence>
<feature type="signal peptide" evidence="4">
    <location>
        <begin position="1"/>
        <end position="22"/>
    </location>
</feature>
<proteinExistence type="predicted"/>
<dbReference type="PROSITE" id="PS50005">
    <property type="entry name" value="TPR"/>
    <property type="match status" value="1"/>
</dbReference>
<dbReference type="PROSITE" id="PS51257">
    <property type="entry name" value="PROKAR_LIPOPROTEIN"/>
    <property type="match status" value="1"/>
</dbReference>
<dbReference type="InterPro" id="IPR019734">
    <property type="entry name" value="TPR_rpt"/>
</dbReference>
<dbReference type="InterPro" id="IPR011990">
    <property type="entry name" value="TPR-like_helical_dom_sf"/>
</dbReference>
<dbReference type="PANTHER" id="PTHR44186:SF1">
    <property type="entry name" value="BARDET-BIEDL SYNDROME 4 PROTEIN"/>
    <property type="match status" value="1"/>
</dbReference>
<sequence length="209" mass="23776">MLKNLRKIFVSSAVLLSSVLFFSCTKPGDSSVQQAVTAYGAGKYDQALELFNEALEKQTRYSDELIFAFISNIYAAQEDFENAAIWMEKSLEKKPDYRNYVTLGMDWQTLKNYQKAEEAYKNAIQMNEQKGEGWASLGMLYLEEGKSLEKSIESLKKGAEFAPKIAVIHAYLGVAYLKNGQKDLAEQEFSLAQELKCENLEQIKEKFLK</sequence>
<evidence type="ECO:0000256" key="1">
    <source>
        <dbReference type="ARBA" id="ARBA00022737"/>
    </source>
</evidence>
<dbReference type="SUPFAM" id="SSF48452">
    <property type="entry name" value="TPR-like"/>
    <property type="match status" value="1"/>
</dbReference>
<organism evidence="5 6">
    <name type="scientific">Treponema berlinense</name>
    <dbReference type="NCBI Taxonomy" id="225004"/>
    <lineage>
        <taxon>Bacteria</taxon>
        <taxon>Pseudomonadati</taxon>
        <taxon>Spirochaetota</taxon>
        <taxon>Spirochaetia</taxon>
        <taxon>Spirochaetales</taxon>
        <taxon>Treponemataceae</taxon>
        <taxon>Treponema</taxon>
    </lineage>
</organism>
<evidence type="ECO:0000256" key="2">
    <source>
        <dbReference type="ARBA" id="ARBA00022803"/>
    </source>
</evidence>
<evidence type="ECO:0000313" key="6">
    <source>
        <dbReference type="Proteomes" id="UP000190395"/>
    </source>
</evidence>
<dbReference type="Pfam" id="PF13181">
    <property type="entry name" value="TPR_8"/>
    <property type="match status" value="1"/>
</dbReference>